<evidence type="ECO:0000313" key="3">
    <source>
        <dbReference type="Proteomes" id="UP000765509"/>
    </source>
</evidence>
<proteinExistence type="predicted"/>
<dbReference type="Proteomes" id="UP000765509">
    <property type="component" value="Unassembled WGS sequence"/>
</dbReference>
<name>A0A9Q3K154_9BASI</name>
<feature type="region of interest" description="Disordered" evidence="1">
    <location>
        <begin position="79"/>
        <end position="127"/>
    </location>
</feature>
<evidence type="ECO:0000256" key="1">
    <source>
        <dbReference type="SAM" id="MobiDB-lite"/>
    </source>
</evidence>
<sequence length="127" mass="14633">MKIYQSQYKNWFMAGKKQEWELLPSLWIGTMNSYPQVKKFMGPKKPEDLLRGWTPISCKGQLQQIKAFLKHQIRLSGGHKKKLAQGKENIPVEDPQAFTSKNQCQKSAKKGKASPKEQSEREEKGKV</sequence>
<keyword evidence="3" id="KW-1185">Reference proteome</keyword>
<gene>
    <name evidence="2" type="ORF">O181_112798</name>
</gene>
<reference evidence="2" key="1">
    <citation type="submission" date="2021-03" db="EMBL/GenBank/DDBJ databases">
        <title>Draft genome sequence of rust myrtle Austropuccinia psidii MF-1, a brazilian biotype.</title>
        <authorList>
            <person name="Quecine M.C."/>
            <person name="Pachon D.M.R."/>
            <person name="Bonatelli M.L."/>
            <person name="Correr F.H."/>
            <person name="Franceschini L.M."/>
            <person name="Leite T.F."/>
            <person name="Margarido G.R.A."/>
            <person name="Almeida C.A."/>
            <person name="Ferrarezi J.A."/>
            <person name="Labate C.A."/>
        </authorList>
    </citation>
    <scope>NUCLEOTIDE SEQUENCE</scope>
    <source>
        <strain evidence="2">MF-1</strain>
    </source>
</reference>
<dbReference type="AlphaFoldDB" id="A0A9Q3K154"/>
<protein>
    <submittedName>
        <fullName evidence="2">Uncharacterized protein</fullName>
    </submittedName>
</protein>
<organism evidence="2 3">
    <name type="scientific">Austropuccinia psidii MF-1</name>
    <dbReference type="NCBI Taxonomy" id="1389203"/>
    <lineage>
        <taxon>Eukaryota</taxon>
        <taxon>Fungi</taxon>
        <taxon>Dikarya</taxon>
        <taxon>Basidiomycota</taxon>
        <taxon>Pucciniomycotina</taxon>
        <taxon>Pucciniomycetes</taxon>
        <taxon>Pucciniales</taxon>
        <taxon>Sphaerophragmiaceae</taxon>
        <taxon>Austropuccinia</taxon>
    </lineage>
</organism>
<feature type="compositionally biased region" description="Polar residues" evidence="1">
    <location>
        <begin position="97"/>
        <end position="106"/>
    </location>
</feature>
<comment type="caution">
    <text evidence="2">The sequence shown here is derived from an EMBL/GenBank/DDBJ whole genome shotgun (WGS) entry which is preliminary data.</text>
</comment>
<dbReference type="EMBL" id="AVOT02091339">
    <property type="protein sequence ID" value="MBW0573083.1"/>
    <property type="molecule type" value="Genomic_DNA"/>
</dbReference>
<accession>A0A9Q3K154</accession>
<evidence type="ECO:0000313" key="2">
    <source>
        <dbReference type="EMBL" id="MBW0573083.1"/>
    </source>
</evidence>
<feature type="compositionally biased region" description="Basic and acidic residues" evidence="1">
    <location>
        <begin position="114"/>
        <end position="127"/>
    </location>
</feature>